<evidence type="ECO:0000256" key="1">
    <source>
        <dbReference type="ARBA" id="ARBA00001974"/>
    </source>
</evidence>
<evidence type="ECO:0000313" key="16">
    <source>
        <dbReference type="Proteomes" id="UP000220158"/>
    </source>
</evidence>
<evidence type="ECO:0000256" key="12">
    <source>
        <dbReference type="ARBA" id="ARBA00033999"/>
    </source>
</evidence>
<dbReference type="VEuPathDB" id="PlasmoDB:PRELSG_1018500"/>
<keyword evidence="9" id="KW-0234">DNA repair</keyword>
<keyword evidence="13" id="KW-0175">Coiled coil</keyword>
<dbReference type="EC" id="4.1.99.3" evidence="3"/>
<keyword evidence="6" id="KW-0227">DNA damage</keyword>
<dbReference type="KEGG" id="prel:PRELSG_1018500"/>
<keyword evidence="5" id="KW-0285">Flavoprotein</keyword>
<evidence type="ECO:0000256" key="7">
    <source>
        <dbReference type="ARBA" id="ARBA00022827"/>
    </source>
</evidence>
<dbReference type="Gene3D" id="1.25.40.80">
    <property type="match status" value="1"/>
</dbReference>
<keyword evidence="10 15" id="KW-0456">Lyase</keyword>
<evidence type="ECO:0000256" key="8">
    <source>
        <dbReference type="ARBA" id="ARBA00023125"/>
    </source>
</evidence>
<evidence type="ECO:0000256" key="9">
    <source>
        <dbReference type="ARBA" id="ARBA00023204"/>
    </source>
</evidence>
<protein>
    <recommendedName>
        <fullName evidence="4">Deoxyribodipyrimidine photo-lyase</fullName>
        <ecNumber evidence="3">4.1.99.3</ecNumber>
    </recommendedName>
    <alternativeName>
        <fullName evidence="11">DNA photolyase</fullName>
    </alternativeName>
</protein>
<dbReference type="OMA" id="LIYAYEI"/>
<dbReference type="OrthoDB" id="496749at2759"/>
<evidence type="ECO:0000259" key="14">
    <source>
        <dbReference type="PROSITE" id="PS51645"/>
    </source>
</evidence>
<keyword evidence="7" id="KW-0274">FAD</keyword>
<gene>
    <name evidence="15" type="ORF">PRELSG_1018500</name>
</gene>
<comment type="similarity">
    <text evidence="2">Belongs to the DNA photolyase class-2 family.</text>
</comment>
<dbReference type="InterPro" id="IPR014729">
    <property type="entry name" value="Rossmann-like_a/b/a_fold"/>
</dbReference>
<comment type="cofactor">
    <cofactor evidence="1">
        <name>FAD</name>
        <dbReference type="ChEBI" id="CHEBI:57692"/>
    </cofactor>
</comment>
<comment type="catalytic activity">
    <reaction evidence="12">
        <text>cyclobutadipyrimidine (in DNA) = 2 pyrimidine residues (in DNA).</text>
        <dbReference type="EC" id="4.1.99.3"/>
    </reaction>
</comment>
<dbReference type="Proteomes" id="UP000220158">
    <property type="component" value="Chromosome 10"/>
</dbReference>
<evidence type="ECO:0000256" key="3">
    <source>
        <dbReference type="ARBA" id="ARBA00013149"/>
    </source>
</evidence>
<dbReference type="PROSITE" id="PS51645">
    <property type="entry name" value="PHR_CRY_ALPHA_BETA"/>
    <property type="match status" value="1"/>
</dbReference>
<dbReference type="AlphaFoldDB" id="A0A1J1HAR5"/>
<dbReference type="FunFam" id="1.10.579.10:FF:000002">
    <property type="entry name" value="Deoxyribodipyrimidine photolyase"/>
    <property type="match status" value="1"/>
</dbReference>
<dbReference type="SUPFAM" id="SSF48173">
    <property type="entry name" value="Cryptochrome/photolyase FAD-binding domain"/>
    <property type="match status" value="1"/>
</dbReference>
<dbReference type="GO" id="GO:0000719">
    <property type="term" value="P:photoreactive repair"/>
    <property type="evidence" value="ECO:0007669"/>
    <property type="project" value="TreeGrafter"/>
</dbReference>
<keyword evidence="16" id="KW-1185">Reference proteome</keyword>
<evidence type="ECO:0000256" key="2">
    <source>
        <dbReference type="ARBA" id="ARBA00006409"/>
    </source>
</evidence>
<dbReference type="PROSITE" id="PS01084">
    <property type="entry name" value="DNA_PHOTOLYASES_2_2"/>
    <property type="match status" value="1"/>
</dbReference>
<sequence length="781" mass="92673">MLNSNFFFCFCYIFVSFYIKKSQNKNNLKLYKNLNTFVLTNNSIKKNIYFKKSYGFCTNYLYSHSFLKKKHTYFELSKQYHILFKKKMNQKDEAMKNEKDKTELIKDIFKKKEVNCNNKEEIELNEEKILENNILSEKKINEDLFKGNFNKNLLKENLNDDISKKNIEEEKSNENVNKENQKIKNNESNKAANGISKISNINNNRCNNLNNKINYNNEIKSSTKNAVKSFKKEKINDLYRKNKQTFSSFIIPQDKENTQNNDEKKKKNPYDTCKESKLSTLIKRVRCLTSFENVKDLENTEENNKKNILLLLTRDFRINDNWALIYAYEIAKKKKNNLLACTYLNRKEEVPERYIDIKLKVLKNLEESFKKVNIPFYLLTIFMIDEFMEFLRIHEINTIVCDFHPLSEQKIFIENLVHLSNKKKIKVFQVDSHNVVPLWVTSKVEEHSARTIRPKIKMHLPTFLTEYIKLESFEQNLKYPEPFEIDDVFKKLTVYKSCPLLSNFVCTEKKAHEILENFCKKKLDKFNLKRNDPNGDSNSQLSPYLNFGIISAQRCVLEVNKYAHSNPSINTVSGKESFNEEIIIRKELADNFCYYNKNYNNYNGGKNWAKESLKKHDSDKREYLYEYDDFKNAKTHNDLWNCCQLQLIKEGIIHGYLRMYWAKKILNWSENSKTALKYAIKINDDFAIDGKSPNGYVGVMWSIMGVHDQGWNERSIFGKIRFMNYNGCKRKFDINMYMSKYPKGKENALTVQKIPTITFVNYLKKRKNSANISEEKKKKKE</sequence>
<dbReference type="GO" id="GO:0003677">
    <property type="term" value="F:DNA binding"/>
    <property type="evidence" value="ECO:0007669"/>
    <property type="project" value="UniProtKB-KW"/>
</dbReference>
<dbReference type="InterPro" id="IPR036134">
    <property type="entry name" value="Crypto/Photolyase_FAD-like_sf"/>
</dbReference>
<evidence type="ECO:0000256" key="11">
    <source>
        <dbReference type="ARBA" id="ARBA00031671"/>
    </source>
</evidence>
<dbReference type="Pfam" id="PF00875">
    <property type="entry name" value="DNA_photolyase"/>
    <property type="match status" value="1"/>
</dbReference>
<dbReference type="Gene3D" id="3.40.50.620">
    <property type="entry name" value="HUPs"/>
    <property type="match status" value="1"/>
</dbReference>
<organism evidence="15 16">
    <name type="scientific">Plasmodium relictum</name>
    <dbReference type="NCBI Taxonomy" id="85471"/>
    <lineage>
        <taxon>Eukaryota</taxon>
        <taxon>Sar</taxon>
        <taxon>Alveolata</taxon>
        <taxon>Apicomplexa</taxon>
        <taxon>Aconoidasida</taxon>
        <taxon>Haemosporida</taxon>
        <taxon>Plasmodiidae</taxon>
        <taxon>Plasmodium</taxon>
        <taxon>Plasmodium (Haemamoeba)</taxon>
    </lineage>
</organism>
<dbReference type="PANTHER" id="PTHR10211">
    <property type="entry name" value="DEOXYRIBODIPYRIMIDINE PHOTOLYASE"/>
    <property type="match status" value="1"/>
</dbReference>
<dbReference type="PANTHER" id="PTHR10211:SF0">
    <property type="entry name" value="DEOXYRIBODIPYRIMIDINE PHOTO-LYASE"/>
    <property type="match status" value="1"/>
</dbReference>
<evidence type="ECO:0000256" key="5">
    <source>
        <dbReference type="ARBA" id="ARBA00022630"/>
    </source>
</evidence>
<evidence type="ECO:0000256" key="4">
    <source>
        <dbReference type="ARBA" id="ARBA00014046"/>
    </source>
</evidence>
<feature type="coiled-coil region" evidence="13">
    <location>
        <begin position="155"/>
        <end position="189"/>
    </location>
</feature>
<feature type="domain" description="Photolyase/cryptochrome alpha/beta" evidence="14">
    <location>
        <begin position="306"/>
        <end position="438"/>
    </location>
</feature>
<dbReference type="GeneID" id="39736651"/>
<dbReference type="InterPro" id="IPR032673">
    <property type="entry name" value="DNA_photolyase_2_CS"/>
</dbReference>
<dbReference type="GO" id="GO:0003904">
    <property type="term" value="F:deoxyribodipyrimidine photo-lyase activity"/>
    <property type="evidence" value="ECO:0007669"/>
    <property type="project" value="UniProtKB-EC"/>
</dbReference>
<accession>A0A1J1HAR5</accession>
<dbReference type="InterPro" id="IPR052219">
    <property type="entry name" value="Photolyase_Class-2"/>
</dbReference>
<dbReference type="RefSeq" id="XP_028533533.1">
    <property type="nucleotide sequence ID" value="XM_028677110.1"/>
</dbReference>
<evidence type="ECO:0000256" key="10">
    <source>
        <dbReference type="ARBA" id="ARBA00023239"/>
    </source>
</evidence>
<reference evidence="15 16" key="1">
    <citation type="submission" date="2015-04" db="EMBL/GenBank/DDBJ databases">
        <authorList>
            <consortium name="Pathogen Informatics"/>
        </authorList>
    </citation>
    <scope>NUCLEOTIDE SEQUENCE [LARGE SCALE GENOMIC DNA]</scope>
    <source>
        <strain evidence="15 16">SGS1</strain>
    </source>
</reference>
<evidence type="ECO:0000256" key="6">
    <source>
        <dbReference type="ARBA" id="ARBA00022763"/>
    </source>
</evidence>
<dbReference type="InterPro" id="IPR036155">
    <property type="entry name" value="Crypto/Photolyase_N_sf"/>
</dbReference>
<evidence type="ECO:0000313" key="15">
    <source>
        <dbReference type="EMBL" id="CRH00530.1"/>
    </source>
</evidence>
<dbReference type="SUPFAM" id="SSF52425">
    <property type="entry name" value="Cryptochrome/photolyase, N-terminal domain"/>
    <property type="match status" value="1"/>
</dbReference>
<dbReference type="InterPro" id="IPR006050">
    <property type="entry name" value="DNA_photolyase_N"/>
</dbReference>
<proteinExistence type="inferred from homology"/>
<keyword evidence="8" id="KW-0238">DNA-binding</keyword>
<evidence type="ECO:0000256" key="13">
    <source>
        <dbReference type="SAM" id="Coils"/>
    </source>
</evidence>
<name>A0A1J1HAR5_PLARL</name>
<dbReference type="EMBL" id="LN835305">
    <property type="protein sequence ID" value="CRH00530.1"/>
    <property type="molecule type" value="Genomic_DNA"/>
</dbReference>
<dbReference type="Gene3D" id="1.10.579.10">
    <property type="entry name" value="DNA Cyclobutane Dipyrimidine Photolyase, subunit A, domain 3"/>
    <property type="match status" value="1"/>
</dbReference>